<accession>A0A6J4JRN5</accession>
<reference evidence="1" key="1">
    <citation type="submission" date="2020-02" db="EMBL/GenBank/DDBJ databases">
        <authorList>
            <person name="Meier V. D."/>
        </authorList>
    </citation>
    <scope>NUCLEOTIDE SEQUENCE</scope>
    <source>
        <strain evidence="1">AVDCRST_MAG93</strain>
    </source>
</reference>
<dbReference type="AlphaFoldDB" id="A0A6J4JRN5"/>
<organism evidence="1">
    <name type="scientific">uncultured Chloroflexia bacterium</name>
    <dbReference type="NCBI Taxonomy" id="1672391"/>
    <lineage>
        <taxon>Bacteria</taxon>
        <taxon>Bacillati</taxon>
        <taxon>Chloroflexota</taxon>
        <taxon>Chloroflexia</taxon>
        <taxon>environmental samples</taxon>
    </lineage>
</organism>
<protein>
    <submittedName>
        <fullName evidence="1">Uncharacterized protein</fullName>
    </submittedName>
</protein>
<name>A0A6J4JRN5_9CHLR</name>
<dbReference type="EMBL" id="CADCTR010001199">
    <property type="protein sequence ID" value="CAA9285733.1"/>
    <property type="molecule type" value="Genomic_DNA"/>
</dbReference>
<evidence type="ECO:0000313" key="1">
    <source>
        <dbReference type="EMBL" id="CAA9285733.1"/>
    </source>
</evidence>
<proteinExistence type="predicted"/>
<sequence>MTTAEEVFVYRYEQLCQILADTKVIELPDLSQILRLFLVDQPNIVDSVNRQHRLEILFPKPGSTEEALATRASALPIPSFLFEGFSTEVDKGETITRDQFLLRTPMYANDHHYSYRHIIWLCANKLGGIHWDESFTKDTDLLALLNLNQSRELAEAPSVLYVLRHVGLVTQEGLQELYSLVSTQTELS</sequence>
<gene>
    <name evidence="1" type="ORF">AVDCRST_MAG93-3514</name>
</gene>